<dbReference type="AlphaFoldDB" id="A0A6V1TRV5"/>
<feature type="signal peptide" evidence="1">
    <location>
        <begin position="1"/>
        <end position="24"/>
    </location>
</feature>
<evidence type="ECO:0000256" key="1">
    <source>
        <dbReference type="SAM" id="SignalP"/>
    </source>
</evidence>
<evidence type="ECO:0000313" key="2">
    <source>
        <dbReference type="EMBL" id="CAE0640264.1"/>
    </source>
</evidence>
<protein>
    <submittedName>
        <fullName evidence="3">Uncharacterized protein</fullName>
    </submittedName>
</protein>
<sequence>MKPPCILCLLIFIILVLRSVVVLSFIESSHGLKQLDTGSTPHQLVLSNYYIQMMPKPCSRRMVVLSMKKSRRANNPKRIMQEQGYDKLVPYTILDDQLSFLDAQLSMLDDSELMTTIAVTQATKPEATLSEETLMLENEMPEPHQWATPVPAPATTVSVSAGAPAAIPAPAAEEALMEVFIGRTGIMVPVAEGSAMLTSGAATTQAPVPVAEERLKLKMVNVAGRDLMLPTDRAMEMLANGSARPIASERVPRAEEPEYSLVEVNVDGSIIMVPDTVVNAMVVAGAAKRTAPKPVAPLPVASAPKAPASAPASKDELIEVLIYGQSVYIPATQARPLVAAGLAEWANSI</sequence>
<gene>
    <name evidence="2" type="ORF">HAKA00212_LOCUS19083</name>
    <name evidence="3" type="ORF">HAKA00212_LOCUS19084</name>
</gene>
<accession>A0A6V1TRV5</accession>
<reference evidence="3" key="1">
    <citation type="submission" date="2021-01" db="EMBL/GenBank/DDBJ databases">
        <authorList>
            <person name="Corre E."/>
            <person name="Pelletier E."/>
            <person name="Niang G."/>
            <person name="Scheremetjew M."/>
            <person name="Finn R."/>
            <person name="Kale V."/>
            <person name="Holt S."/>
            <person name="Cochrane G."/>
            <person name="Meng A."/>
            <person name="Brown T."/>
            <person name="Cohen L."/>
        </authorList>
    </citation>
    <scope>NUCLEOTIDE SEQUENCE</scope>
    <source>
        <strain evidence="3">CCMP3107</strain>
    </source>
</reference>
<dbReference type="EMBL" id="HBIU01042081">
    <property type="protein sequence ID" value="CAE0640264.1"/>
    <property type="molecule type" value="Transcribed_RNA"/>
</dbReference>
<proteinExistence type="predicted"/>
<organism evidence="3">
    <name type="scientific">Heterosigma akashiwo</name>
    <name type="common">Chromophytic alga</name>
    <name type="synonym">Heterosigma carterae</name>
    <dbReference type="NCBI Taxonomy" id="2829"/>
    <lineage>
        <taxon>Eukaryota</taxon>
        <taxon>Sar</taxon>
        <taxon>Stramenopiles</taxon>
        <taxon>Ochrophyta</taxon>
        <taxon>Raphidophyceae</taxon>
        <taxon>Chattonellales</taxon>
        <taxon>Chattonellaceae</taxon>
        <taxon>Heterosigma</taxon>
    </lineage>
</organism>
<keyword evidence="1" id="KW-0732">Signal</keyword>
<dbReference type="EMBL" id="HBIU01042082">
    <property type="protein sequence ID" value="CAE0640265.1"/>
    <property type="molecule type" value="Transcribed_RNA"/>
</dbReference>
<feature type="chain" id="PRO_5036192572" evidence="1">
    <location>
        <begin position="25"/>
        <end position="349"/>
    </location>
</feature>
<evidence type="ECO:0000313" key="3">
    <source>
        <dbReference type="EMBL" id="CAE0640265.1"/>
    </source>
</evidence>
<name>A0A6V1TRV5_HETAK</name>